<protein>
    <submittedName>
        <fullName evidence="1">Uncharacterized protein</fullName>
    </submittedName>
</protein>
<accession>A0A1Y0L0N2</accession>
<dbReference type="KEGG" id="scla:SCLARK_00933"/>
<keyword evidence="2" id="KW-1185">Reference proteome</keyword>
<dbReference type="RefSeq" id="WP_100254496.1">
    <property type="nucleotide sequence ID" value="NZ_CP015819.1"/>
</dbReference>
<evidence type="ECO:0000313" key="2">
    <source>
        <dbReference type="Proteomes" id="UP000231179"/>
    </source>
</evidence>
<evidence type="ECO:0000313" key="1">
    <source>
        <dbReference type="EMBL" id="ATX70947.1"/>
    </source>
</evidence>
<reference evidence="1 2" key="1">
    <citation type="submission" date="2017-11" db="EMBL/GenBank/DDBJ databases">
        <title>Complete genome sequence of Spiroplasma clarkii CN-5 (DSM 19994).</title>
        <authorList>
            <person name="Tsai Y.-M."/>
            <person name="Chang A."/>
            <person name="Lo W.-S."/>
            <person name="Kuo C.-H."/>
        </authorList>
    </citation>
    <scope>NUCLEOTIDE SEQUENCE [LARGE SCALE GENOMIC DNA]</scope>
    <source>
        <strain evidence="1 2">CN-5</strain>
    </source>
</reference>
<sequence>MQKEEVIMALNIFEQDFFNYGRSYLLNDGKTNLIDKFKDLVEATVKILTNKLTNSLATKQFEATKFIHAVANELDLKAKHLHEKQQQLRAMDINQYLQGQIVLCFNEYLGNHFVNKVKLKEILSFI</sequence>
<gene>
    <name evidence="1" type="ORF">SCLAR_v1c06280</name>
</gene>
<name>A0A1Y0L0N2_9MOLU</name>
<dbReference type="AlphaFoldDB" id="A0A1Y0L0N2"/>
<proteinExistence type="predicted"/>
<organism evidence="1 2">
    <name type="scientific">Spiroplasma clarkii</name>
    <dbReference type="NCBI Taxonomy" id="2139"/>
    <lineage>
        <taxon>Bacteria</taxon>
        <taxon>Bacillati</taxon>
        <taxon>Mycoplasmatota</taxon>
        <taxon>Mollicutes</taxon>
        <taxon>Entomoplasmatales</taxon>
        <taxon>Spiroplasmataceae</taxon>
        <taxon>Spiroplasma</taxon>
    </lineage>
</organism>
<dbReference type="Proteomes" id="UP000231179">
    <property type="component" value="Chromosome"/>
</dbReference>
<dbReference type="EMBL" id="CP024870">
    <property type="protein sequence ID" value="ATX70947.1"/>
    <property type="molecule type" value="Genomic_DNA"/>
</dbReference>